<dbReference type="HOGENOM" id="CLU_3086617_0_0_1"/>
<gene>
    <name evidence="1 2" type="primary">Irag2</name>
    <name evidence="2" type="synonym">Lrmp</name>
</gene>
<sequence length="52" mass="5740">MLCVKGPPEQEPEDGALDVTRGCHNFSLEEIGTLFLLGAHSPRKAPSWDRSF</sequence>
<dbReference type="ExpressionAtlas" id="D6RIN0">
    <property type="expression patterns" value="baseline and differential"/>
</dbReference>
<evidence type="ECO:0000313" key="1">
    <source>
        <dbReference type="Ensembl" id="ENSMUSP00000121986.2"/>
    </source>
</evidence>
<dbReference type="AGR" id="MGI:108424"/>
<dbReference type="Proteomes" id="UP000000589">
    <property type="component" value="Chromosome 6"/>
</dbReference>
<dbReference type="Ensembl" id="ENSMUST00000135984.8">
    <property type="protein sequence ID" value="ENSMUSP00000121986.2"/>
    <property type="gene ID" value="ENSMUSG00000030263.14"/>
</dbReference>
<dbReference type="ProteomicsDB" id="306637"/>
<dbReference type="MGI" id="MGI:108424">
    <property type="gene designation" value="Irag2"/>
</dbReference>
<dbReference type="VEuPathDB" id="HostDB:ENSMUSG00000030263"/>
<accession>D6RIN0</accession>
<dbReference type="Antibodypedia" id="1183">
    <property type="antibodies" value="93 antibodies from 23 providers"/>
</dbReference>
<reference evidence="1 3" key="2">
    <citation type="journal article" date="2011" name="PLoS Biol.">
        <title>Modernizing reference genome assemblies.</title>
        <authorList>
            <person name="Church D.M."/>
            <person name="Schneider V.A."/>
            <person name="Graves T."/>
            <person name="Auger K."/>
            <person name="Cunningham F."/>
            <person name="Bouk N."/>
            <person name="Chen H.C."/>
            <person name="Agarwala R."/>
            <person name="McLaren W.M."/>
            <person name="Ritchie G.R."/>
            <person name="Albracht D."/>
            <person name="Kremitzki M."/>
            <person name="Rock S."/>
            <person name="Kotkiewicz H."/>
            <person name="Kremitzki C."/>
            <person name="Wollam A."/>
            <person name="Trani L."/>
            <person name="Fulton L."/>
            <person name="Fulton R."/>
            <person name="Matthews L."/>
            <person name="Whitehead S."/>
            <person name="Chow W."/>
            <person name="Torrance J."/>
            <person name="Dunn M."/>
            <person name="Harden G."/>
            <person name="Threadgold G."/>
            <person name="Wood J."/>
            <person name="Collins J."/>
            <person name="Heath P."/>
            <person name="Griffiths G."/>
            <person name="Pelan S."/>
            <person name="Grafham D."/>
            <person name="Eichler E.E."/>
            <person name="Weinstock G."/>
            <person name="Mardis E.R."/>
            <person name="Wilson R.K."/>
            <person name="Howe K."/>
            <person name="Flicek P."/>
            <person name="Hubbard T."/>
        </authorList>
    </citation>
    <scope>NUCLEOTIDE SEQUENCE [LARGE SCALE GENOMIC DNA]</scope>
    <source>
        <strain evidence="1 3">C57BL/6J</strain>
    </source>
</reference>
<evidence type="ECO:0000313" key="3">
    <source>
        <dbReference type="Proteomes" id="UP000000589"/>
    </source>
</evidence>
<reference evidence="1" key="4">
    <citation type="submission" date="2025-09" db="UniProtKB">
        <authorList>
            <consortium name="Ensembl"/>
        </authorList>
    </citation>
    <scope>IDENTIFICATION</scope>
    <source>
        <strain evidence="1">C57BL/6J</strain>
    </source>
</reference>
<reference evidence="1 3" key="1">
    <citation type="journal article" date="2009" name="PLoS Biol.">
        <title>Lineage-specific biology revealed by a finished genome assembly of the mouse.</title>
        <authorList>
            <consortium name="Mouse Genome Sequencing Consortium"/>
            <person name="Church D.M."/>
            <person name="Goodstadt L."/>
            <person name="Hillier L.W."/>
            <person name="Zody M.C."/>
            <person name="Goldstein S."/>
            <person name="She X."/>
            <person name="Bult C.J."/>
            <person name="Agarwala R."/>
            <person name="Cherry J.L."/>
            <person name="DiCuccio M."/>
            <person name="Hlavina W."/>
            <person name="Kapustin Y."/>
            <person name="Meric P."/>
            <person name="Maglott D."/>
            <person name="Birtle Z."/>
            <person name="Marques A.C."/>
            <person name="Graves T."/>
            <person name="Zhou S."/>
            <person name="Teague B."/>
            <person name="Potamousis K."/>
            <person name="Churas C."/>
            <person name="Place M."/>
            <person name="Herschleb J."/>
            <person name="Runnheim R."/>
            <person name="Forrest D."/>
            <person name="Amos-Landgraf J."/>
            <person name="Schwartz D.C."/>
            <person name="Cheng Z."/>
            <person name="Lindblad-Toh K."/>
            <person name="Eichler E.E."/>
            <person name="Ponting C.P."/>
        </authorList>
    </citation>
    <scope>NUCLEOTIDE SEQUENCE [LARGE SCALE GENOMIC DNA]</scope>
    <source>
        <strain evidence="1 3">C57BL/6J</strain>
    </source>
</reference>
<proteinExistence type="predicted"/>
<keyword evidence="3" id="KW-1185">Reference proteome</keyword>
<dbReference type="AlphaFoldDB" id="D6RIN0"/>
<evidence type="ECO:0000313" key="2">
    <source>
        <dbReference type="MGI" id="MGI:108424"/>
    </source>
</evidence>
<protein>
    <submittedName>
        <fullName evidence="1">Inositol 1,4,5-triphosphate receptor associated 2</fullName>
    </submittedName>
</protein>
<dbReference type="Bgee" id="ENSMUSG00000030263">
    <property type="expression patterns" value="Expressed in granulocyte and 107 other cell types or tissues"/>
</dbReference>
<name>D6RIN0_MOUSE</name>
<dbReference type="GeneTree" id="ENSGT00530000063722"/>
<organism evidence="1 3">
    <name type="scientific">Mus musculus</name>
    <name type="common">Mouse</name>
    <dbReference type="NCBI Taxonomy" id="10090"/>
    <lineage>
        <taxon>Eukaryota</taxon>
        <taxon>Metazoa</taxon>
        <taxon>Chordata</taxon>
        <taxon>Craniata</taxon>
        <taxon>Vertebrata</taxon>
        <taxon>Euteleostomi</taxon>
        <taxon>Mammalia</taxon>
        <taxon>Eutheria</taxon>
        <taxon>Euarchontoglires</taxon>
        <taxon>Glires</taxon>
        <taxon>Rodentia</taxon>
        <taxon>Myomorpha</taxon>
        <taxon>Muroidea</taxon>
        <taxon>Muridae</taxon>
        <taxon>Murinae</taxon>
        <taxon>Mus</taxon>
        <taxon>Mus</taxon>
    </lineage>
</organism>
<reference evidence="1" key="3">
    <citation type="submission" date="2025-08" db="UniProtKB">
        <authorList>
            <consortium name="Ensembl"/>
        </authorList>
    </citation>
    <scope>IDENTIFICATION</scope>
    <source>
        <strain evidence="1">C57BL/6J</strain>
    </source>
</reference>